<evidence type="ECO:0000256" key="2">
    <source>
        <dbReference type="ARBA" id="ARBA00007015"/>
    </source>
</evidence>
<evidence type="ECO:0000256" key="1">
    <source>
        <dbReference type="ARBA" id="ARBA00004141"/>
    </source>
</evidence>
<dbReference type="PANTHER" id="PTHR31585">
    <property type="entry name" value="FOLATE-BIOPTERIN TRANSPORTER 1, CHLOROPLASTIC"/>
    <property type="match status" value="1"/>
</dbReference>
<evidence type="ECO:0008006" key="11">
    <source>
        <dbReference type="Google" id="ProtNLM"/>
    </source>
</evidence>
<feature type="transmembrane region" description="Helical" evidence="8">
    <location>
        <begin position="404"/>
        <end position="422"/>
    </location>
</feature>
<dbReference type="InterPro" id="IPR036259">
    <property type="entry name" value="MFS_trans_sf"/>
</dbReference>
<feature type="region of interest" description="Disordered" evidence="7">
    <location>
        <begin position="497"/>
        <end position="543"/>
    </location>
</feature>
<feature type="transmembrane region" description="Helical" evidence="8">
    <location>
        <begin position="123"/>
        <end position="140"/>
    </location>
</feature>
<gene>
    <name evidence="9" type="ORF">Vbra_13254</name>
</gene>
<dbReference type="EMBL" id="CDMY01000307">
    <property type="protein sequence ID" value="CEM01664.1"/>
    <property type="molecule type" value="Genomic_DNA"/>
</dbReference>
<feature type="region of interest" description="Disordered" evidence="7">
    <location>
        <begin position="1"/>
        <end position="24"/>
    </location>
</feature>
<organism evidence="9 10">
    <name type="scientific">Vitrella brassicaformis (strain CCMP3155)</name>
    <dbReference type="NCBI Taxonomy" id="1169540"/>
    <lineage>
        <taxon>Eukaryota</taxon>
        <taxon>Sar</taxon>
        <taxon>Alveolata</taxon>
        <taxon>Colpodellida</taxon>
        <taxon>Vitrellaceae</taxon>
        <taxon>Vitrella</taxon>
    </lineage>
</organism>
<dbReference type="OMA" id="PWALKMP"/>
<sequence>MKSSDERSASLLTSGGEKKEPASLLGKAAADSSFTGPFVRWFKRRALLGVEPSPELAAILIVYFVQGASGLARLATSFFFKDDLQVSPAEVAALTGLIYLPWFIKPVYGFLSDAVPIAGYRRRSYLALSGVLGAAAWLALANPDLVNTPATALAACILTNLSVAVADVVADSLVVERTRDGPPEATAGSLQSLCWGSSAIGGLLTAYSSGSLLSSLTSRQVFGLTAVFPLLVLLMAFLINEKPVHFVTNNGDSSKGGASPQVRNVAVYEQGKGQGRELTVTEELAEQAKRLWSAVKRKEILLPTLFLFLFRATPSSDSAFFFFLTNDIKLSPEFLGRVRLGTSAGSLVGVWLYNTFLKEVPIKKLLVGTTLASLPIGLSQLLLITHVNRDLGIPDTWLCFGDDVAATVLGQLAFLPTLVLAAQLCPPGVEGTLFATLMSIFNAAAGVGTELGAVLTSAFGVTDSDFTNLGALVTLCNVSSLFPLLFINLLPDGRPQLSNRDGEDTSAKGAEGSSGSDGREAEGGRVNGLAEGREKAMDKVGRD</sequence>
<dbReference type="CDD" id="cd17484">
    <property type="entry name" value="MFS_FBT"/>
    <property type="match status" value="1"/>
</dbReference>
<dbReference type="VEuPathDB" id="CryptoDB:Vbra_13254"/>
<dbReference type="OrthoDB" id="754047at2759"/>
<proteinExistence type="inferred from homology"/>
<evidence type="ECO:0000313" key="10">
    <source>
        <dbReference type="Proteomes" id="UP000041254"/>
    </source>
</evidence>
<reference evidence="9 10" key="1">
    <citation type="submission" date="2014-11" db="EMBL/GenBank/DDBJ databases">
        <authorList>
            <person name="Zhu J."/>
            <person name="Qi W."/>
            <person name="Song R."/>
        </authorList>
    </citation>
    <scope>NUCLEOTIDE SEQUENCE [LARGE SCALE GENOMIC DNA]</scope>
</reference>
<dbReference type="Pfam" id="PF03092">
    <property type="entry name" value="BT1"/>
    <property type="match status" value="1"/>
</dbReference>
<accession>A0A0G4ETT0</accession>
<dbReference type="STRING" id="1169540.A0A0G4ETT0"/>
<evidence type="ECO:0000256" key="8">
    <source>
        <dbReference type="SAM" id="Phobius"/>
    </source>
</evidence>
<dbReference type="NCBIfam" id="TIGR00788">
    <property type="entry name" value="fbt"/>
    <property type="match status" value="1"/>
</dbReference>
<comment type="subcellular location">
    <subcellularLocation>
        <location evidence="1">Membrane</location>
        <topology evidence="1">Multi-pass membrane protein</topology>
    </subcellularLocation>
</comment>
<comment type="similarity">
    <text evidence="2">Belongs to the major facilitator superfamily. Folate-biopterin transporter (TC 2.A.71) family.</text>
</comment>
<evidence type="ECO:0000256" key="5">
    <source>
        <dbReference type="ARBA" id="ARBA00022989"/>
    </source>
</evidence>
<feature type="compositionally biased region" description="Basic and acidic residues" evidence="7">
    <location>
        <begin position="531"/>
        <end position="543"/>
    </location>
</feature>
<keyword evidence="10" id="KW-1185">Reference proteome</keyword>
<keyword evidence="3" id="KW-0813">Transport</keyword>
<name>A0A0G4ETT0_VITBC</name>
<keyword evidence="5 8" id="KW-1133">Transmembrane helix</keyword>
<dbReference type="InterPro" id="IPR039309">
    <property type="entry name" value="BT1"/>
</dbReference>
<feature type="transmembrane region" description="Helical" evidence="8">
    <location>
        <begin position="56"/>
        <end position="80"/>
    </location>
</feature>
<dbReference type="InterPro" id="IPR004324">
    <property type="entry name" value="FBT"/>
</dbReference>
<dbReference type="AlphaFoldDB" id="A0A0G4ETT0"/>
<keyword evidence="6 8" id="KW-0472">Membrane</keyword>
<evidence type="ECO:0000256" key="7">
    <source>
        <dbReference type="SAM" id="MobiDB-lite"/>
    </source>
</evidence>
<dbReference type="PhylomeDB" id="A0A0G4ETT0"/>
<dbReference type="Proteomes" id="UP000041254">
    <property type="component" value="Unassembled WGS sequence"/>
</dbReference>
<evidence type="ECO:0000256" key="4">
    <source>
        <dbReference type="ARBA" id="ARBA00022692"/>
    </source>
</evidence>
<feature type="transmembrane region" description="Helical" evidence="8">
    <location>
        <begin position="365"/>
        <end position="384"/>
    </location>
</feature>
<evidence type="ECO:0000256" key="3">
    <source>
        <dbReference type="ARBA" id="ARBA00022448"/>
    </source>
</evidence>
<feature type="transmembrane region" description="Helical" evidence="8">
    <location>
        <begin position="92"/>
        <end position="111"/>
    </location>
</feature>
<feature type="transmembrane region" description="Helical" evidence="8">
    <location>
        <begin position="221"/>
        <end position="239"/>
    </location>
</feature>
<feature type="transmembrane region" description="Helical" evidence="8">
    <location>
        <begin position="434"/>
        <end position="459"/>
    </location>
</feature>
<dbReference type="PANTHER" id="PTHR31585:SF0">
    <property type="entry name" value="FOLATE-BIOPTERIN TRANSPORTER 1, CHLOROPLASTIC"/>
    <property type="match status" value="1"/>
</dbReference>
<feature type="transmembrane region" description="Helical" evidence="8">
    <location>
        <begin position="471"/>
        <end position="490"/>
    </location>
</feature>
<evidence type="ECO:0000256" key="6">
    <source>
        <dbReference type="ARBA" id="ARBA00023136"/>
    </source>
</evidence>
<dbReference type="Gene3D" id="1.20.1250.20">
    <property type="entry name" value="MFS general substrate transporter like domains"/>
    <property type="match status" value="1"/>
</dbReference>
<dbReference type="GO" id="GO:0016020">
    <property type="term" value="C:membrane"/>
    <property type="evidence" value="ECO:0007669"/>
    <property type="project" value="UniProtKB-SubCell"/>
</dbReference>
<protein>
    <recommendedName>
        <fullName evidence="11">Major facilitator superfamily (MFS) profile domain-containing protein</fullName>
    </recommendedName>
</protein>
<keyword evidence="4 8" id="KW-0812">Transmembrane</keyword>
<dbReference type="SUPFAM" id="SSF103473">
    <property type="entry name" value="MFS general substrate transporter"/>
    <property type="match status" value="1"/>
</dbReference>
<evidence type="ECO:0000313" key="9">
    <source>
        <dbReference type="EMBL" id="CEM01664.1"/>
    </source>
</evidence>
<dbReference type="InParanoid" id="A0A0G4ETT0"/>